<dbReference type="EMBL" id="AWEY01000033">
    <property type="protein sequence ID" value="ERK38790.1"/>
    <property type="molecule type" value="Genomic_DNA"/>
</dbReference>
<protein>
    <submittedName>
        <fullName evidence="2">Beta-lactamase family protein</fullName>
    </submittedName>
</protein>
<dbReference type="PATRIC" id="fig|1115809.3.peg.1872"/>
<dbReference type="InterPro" id="IPR001279">
    <property type="entry name" value="Metallo-B-lactamas"/>
</dbReference>
<sequence>MKLTLLGTGTSHGVPLLGCDCEVCRSRNPKDKRMRTAALLETESTRVLIDCGPDIRMQLMNVPFRKIDAVLLTHIHYDHVAGIDDLRPYCLFGDIDIYAERAVVGGLKTTMPYCFTDHLYPGVPRLNLHEIAPHRHLTFGDIDVVPIRVLHGALPILGFRFGDLAYITDMKTIPASEYACLAGVKTLVVNALRWEKPHHSHQLIADAISFARELDVKRTLLVHVTHHIGLQKEANERLPVGFEFGYDGQVIEV</sequence>
<dbReference type="Pfam" id="PF12706">
    <property type="entry name" value="Lactamase_B_2"/>
    <property type="match status" value="1"/>
</dbReference>
<organism evidence="2 3">
    <name type="scientific">Segatella baroniae F0067</name>
    <dbReference type="NCBI Taxonomy" id="1115809"/>
    <lineage>
        <taxon>Bacteria</taxon>
        <taxon>Pseudomonadati</taxon>
        <taxon>Bacteroidota</taxon>
        <taxon>Bacteroidia</taxon>
        <taxon>Bacteroidales</taxon>
        <taxon>Prevotellaceae</taxon>
        <taxon>Segatella</taxon>
    </lineage>
</organism>
<dbReference type="Proteomes" id="UP000016648">
    <property type="component" value="Unassembled WGS sequence"/>
</dbReference>
<keyword evidence="3" id="KW-1185">Reference proteome</keyword>
<dbReference type="SMART" id="SM00849">
    <property type="entry name" value="Lactamase_B"/>
    <property type="match status" value="1"/>
</dbReference>
<feature type="domain" description="Metallo-beta-lactamase" evidence="1">
    <location>
        <begin position="34"/>
        <end position="201"/>
    </location>
</feature>
<gene>
    <name evidence="2" type="ORF">HMPREF9135_1527</name>
</gene>
<accession>U2NL19</accession>
<proteinExistence type="predicted"/>
<dbReference type="AlphaFoldDB" id="U2NL19"/>
<dbReference type="InterPro" id="IPR036866">
    <property type="entry name" value="RibonucZ/Hydroxyglut_hydro"/>
</dbReference>
<dbReference type="PANTHER" id="PTHR42663:SF6">
    <property type="entry name" value="HYDROLASE C777.06C-RELATED"/>
    <property type="match status" value="1"/>
</dbReference>
<reference evidence="2 3" key="1">
    <citation type="submission" date="2013-08" db="EMBL/GenBank/DDBJ databases">
        <authorList>
            <person name="Durkin A.S."/>
            <person name="Haft D.R."/>
            <person name="McCorrison J."/>
            <person name="Torralba M."/>
            <person name="Gillis M."/>
            <person name="Haft D.H."/>
            <person name="Methe B."/>
            <person name="Sutton G."/>
            <person name="Nelson K.E."/>
        </authorList>
    </citation>
    <scope>NUCLEOTIDE SEQUENCE [LARGE SCALE GENOMIC DNA]</scope>
    <source>
        <strain evidence="2 3">F0067</strain>
    </source>
</reference>
<evidence type="ECO:0000313" key="3">
    <source>
        <dbReference type="Proteomes" id="UP000016648"/>
    </source>
</evidence>
<dbReference type="SUPFAM" id="SSF56281">
    <property type="entry name" value="Metallo-hydrolase/oxidoreductase"/>
    <property type="match status" value="1"/>
</dbReference>
<dbReference type="CDD" id="cd16279">
    <property type="entry name" value="metallo-hydrolase-like_MBL-fold"/>
    <property type="match status" value="1"/>
</dbReference>
<comment type="caution">
    <text evidence="2">The sequence shown here is derived from an EMBL/GenBank/DDBJ whole genome shotgun (WGS) entry which is preliminary data.</text>
</comment>
<name>U2NL19_9BACT</name>
<dbReference type="Gene3D" id="3.60.15.10">
    <property type="entry name" value="Ribonuclease Z/Hydroxyacylglutathione hydrolase-like"/>
    <property type="match status" value="1"/>
</dbReference>
<evidence type="ECO:0000259" key="1">
    <source>
        <dbReference type="SMART" id="SM00849"/>
    </source>
</evidence>
<dbReference type="RefSeq" id="WP_021590236.1">
    <property type="nucleotide sequence ID" value="NZ_AWEY01000033.1"/>
</dbReference>
<dbReference type="PANTHER" id="PTHR42663">
    <property type="entry name" value="HYDROLASE C777.06C-RELATED-RELATED"/>
    <property type="match status" value="1"/>
</dbReference>
<evidence type="ECO:0000313" key="2">
    <source>
        <dbReference type="EMBL" id="ERK38790.1"/>
    </source>
</evidence>